<comment type="function">
    <text evidence="12">Accessory protein that interacts with and modulates the function of G-protein coupled receptors including calcitonin gene-related peptide type 1 receptor (CALCRL) and calcitonin receptor (CALCR). Required for the transport of CALCRL to the plasma membrane. Together with CALCRL, form the receptor complex for the calcitonin gene-related peptides CGRP1/CALCA and CGRP2/CALCB. Together with CALCR, form the AMYR1 receptor complex for amylin/IAPP and CGRP1/CALCA.</text>
</comment>
<dbReference type="GO" id="GO:0015026">
    <property type="term" value="F:coreceptor activity"/>
    <property type="evidence" value="ECO:0007669"/>
    <property type="project" value="InterPro"/>
</dbReference>
<evidence type="ECO:0000256" key="15">
    <source>
        <dbReference type="SAM" id="SignalP"/>
    </source>
</evidence>
<organism evidence="16 17">
    <name type="scientific">Electrophorus electricus</name>
    <name type="common">Electric eel</name>
    <name type="synonym">Gymnotus electricus</name>
    <dbReference type="NCBI Taxonomy" id="8005"/>
    <lineage>
        <taxon>Eukaryota</taxon>
        <taxon>Metazoa</taxon>
        <taxon>Chordata</taxon>
        <taxon>Craniata</taxon>
        <taxon>Vertebrata</taxon>
        <taxon>Euteleostomi</taxon>
        <taxon>Actinopterygii</taxon>
        <taxon>Neopterygii</taxon>
        <taxon>Teleostei</taxon>
        <taxon>Ostariophysi</taxon>
        <taxon>Gymnotiformes</taxon>
        <taxon>Gymnotoidei</taxon>
        <taxon>Gymnotidae</taxon>
        <taxon>Electrophorus</taxon>
    </lineage>
</organism>
<evidence type="ECO:0000256" key="10">
    <source>
        <dbReference type="ARBA" id="ARBA00023170"/>
    </source>
</evidence>
<evidence type="ECO:0000256" key="8">
    <source>
        <dbReference type="ARBA" id="ARBA00023136"/>
    </source>
</evidence>
<keyword evidence="8 14" id="KW-0472">Membrane</keyword>
<dbReference type="InterPro" id="IPR038126">
    <property type="entry name" value="RAMP_sf"/>
</dbReference>
<keyword evidence="5 14" id="KW-0812">Transmembrane</keyword>
<keyword evidence="10" id="KW-0675">Receptor</keyword>
<dbReference type="GO" id="GO:0007186">
    <property type="term" value="P:G protein-coupled receptor signaling pathway"/>
    <property type="evidence" value="ECO:0007669"/>
    <property type="project" value="TreeGrafter"/>
</dbReference>
<dbReference type="GO" id="GO:0006886">
    <property type="term" value="P:intracellular protein transport"/>
    <property type="evidence" value="ECO:0007669"/>
    <property type="project" value="InterPro"/>
</dbReference>
<evidence type="ECO:0000313" key="17">
    <source>
        <dbReference type="Proteomes" id="UP000314983"/>
    </source>
</evidence>
<reference evidence="16" key="3">
    <citation type="submission" date="2020-05" db="EMBL/GenBank/DDBJ databases">
        <title>Electrophorus electricus (electric eel) genome, fEleEle1, primary haplotype.</title>
        <authorList>
            <person name="Myers G."/>
            <person name="Meyer A."/>
            <person name="Fedrigo O."/>
            <person name="Formenti G."/>
            <person name="Rhie A."/>
            <person name="Tracey A."/>
            <person name="Sims Y."/>
            <person name="Jarvis E.D."/>
        </authorList>
    </citation>
    <scope>NUCLEOTIDE SEQUENCE [LARGE SCALE GENOMIC DNA]</scope>
</reference>
<reference evidence="16" key="4">
    <citation type="submission" date="2025-08" db="UniProtKB">
        <authorList>
            <consortium name="Ensembl"/>
        </authorList>
    </citation>
    <scope>IDENTIFICATION</scope>
</reference>
<dbReference type="Proteomes" id="UP000314983">
    <property type="component" value="Chromosome 25"/>
</dbReference>
<evidence type="ECO:0000256" key="4">
    <source>
        <dbReference type="ARBA" id="ARBA00022475"/>
    </source>
</evidence>
<comment type="subcellular location">
    <subcellularLocation>
        <location evidence="1">Cell membrane</location>
        <topology evidence="1">Single-pass type I membrane protein</topology>
    </subcellularLocation>
</comment>
<evidence type="ECO:0000256" key="3">
    <source>
        <dbReference type="ARBA" id="ARBA00022448"/>
    </source>
</evidence>
<evidence type="ECO:0000256" key="6">
    <source>
        <dbReference type="ARBA" id="ARBA00022729"/>
    </source>
</evidence>
<evidence type="ECO:0000313" key="16">
    <source>
        <dbReference type="Ensembl" id="ENSEEEP00000040086.1"/>
    </source>
</evidence>
<keyword evidence="17" id="KW-1185">Reference proteome</keyword>
<dbReference type="AlphaFoldDB" id="A0A4W4GNV6"/>
<dbReference type="GO" id="GO:0005886">
    <property type="term" value="C:plasma membrane"/>
    <property type="evidence" value="ECO:0007669"/>
    <property type="project" value="UniProtKB-SubCell"/>
</dbReference>
<dbReference type="GO" id="GO:0009986">
    <property type="term" value="C:cell surface"/>
    <property type="evidence" value="ECO:0007669"/>
    <property type="project" value="TreeGrafter"/>
</dbReference>
<evidence type="ECO:0000256" key="5">
    <source>
        <dbReference type="ARBA" id="ARBA00022692"/>
    </source>
</evidence>
<protein>
    <recommendedName>
        <fullName evidence="11">Receptor activity-modifying protein 1</fullName>
    </recommendedName>
</protein>
<reference evidence="17" key="2">
    <citation type="journal article" date="2017" name="Sci. Adv.">
        <title>A tail of two voltages: Proteomic comparison of the three electric organs of the electric eel.</title>
        <authorList>
            <person name="Traeger L.L."/>
            <person name="Sabat G."/>
            <person name="Barrett-Wilt G.A."/>
            <person name="Wells G.B."/>
            <person name="Sussman M.R."/>
        </authorList>
    </citation>
    <scope>NUCLEOTIDE SEQUENCE [LARGE SCALE GENOMIC DNA]</scope>
</reference>
<dbReference type="RefSeq" id="XP_026851509.1">
    <property type="nucleotide sequence ID" value="XM_026995708.2"/>
</dbReference>
<dbReference type="GO" id="GO:0031623">
    <property type="term" value="P:receptor internalization"/>
    <property type="evidence" value="ECO:0007669"/>
    <property type="project" value="TreeGrafter"/>
</dbReference>
<evidence type="ECO:0000256" key="13">
    <source>
        <dbReference type="ARBA" id="ARBA00049674"/>
    </source>
</evidence>
<accession>A0A4W4GNV6</accession>
<dbReference type="GeneTree" id="ENSGT00940000159224"/>
<evidence type="ECO:0000256" key="14">
    <source>
        <dbReference type="SAM" id="Phobius"/>
    </source>
</evidence>
<dbReference type="PANTHER" id="PTHR14076:SF3">
    <property type="entry name" value="RECEPTOR ACTIVITY-MODIFYING PROTEIN 1"/>
    <property type="match status" value="1"/>
</dbReference>
<reference evidence="16" key="5">
    <citation type="submission" date="2025-09" db="UniProtKB">
        <authorList>
            <consortium name="Ensembl"/>
        </authorList>
    </citation>
    <scope>IDENTIFICATION</scope>
</reference>
<evidence type="ECO:0000256" key="9">
    <source>
        <dbReference type="ARBA" id="ARBA00023157"/>
    </source>
</evidence>
<evidence type="ECO:0000256" key="12">
    <source>
        <dbReference type="ARBA" id="ARBA00049570"/>
    </source>
</evidence>
<dbReference type="GO" id="GO:0043235">
    <property type="term" value="C:receptor complex"/>
    <property type="evidence" value="ECO:0007669"/>
    <property type="project" value="TreeGrafter"/>
</dbReference>
<feature type="signal peptide" evidence="15">
    <location>
        <begin position="1"/>
        <end position="29"/>
    </location>
</feature>
<keyword evidence="7 14" id="KW-1133">Transmembrane helix</keyword>
<keyword evidence="4" id="KW-1003">Cell membrane</keyword>
<gene>
    <name evidence="16" type="primary">RAMP1</name>
</gene>
<dbReference type="GO" id="GO:0072659">
    <property type="term" value="P:protein localization to plasma membrane"/>
    <property type="evidence" value="ECO:0007669"/>
    <property type="project" value="TreeGrafter"/>
</dbReference>
<dbReference type="GeneID" id="113567617"/>
<sequence>MTMGVSSAAAPKRVTVCLIIAMLPVVALACSSHYEYAIEEFCLAKFKLDMEGLDQQHWCSWDDTVVSYLELTNCTFLVALKMNCFWPNRLVDEFFIRIHRHYFHDCSPTGRLLHDPPNRVLGPFIIVPVLVTLLMTALVVWRSKRSEGIV</sequence>
<evidence type="ECO:0000256" key="11">
    <source>
        <dbReference type="ARBA" id="ARBA00041071"/>
    </source>
</evidence>
<dbReference type="GO" id="GO:0006816">
    <property type="term" value="P:calcium ion transport"/>
    <property type="evidence" value="ECO:0007669"/>
    <property type="project" value="TreeGrafter"/>
</dbReference>
<feature type="transmembrane region" description="Helical" evidence="14">
    <location>
        <begin position="120"/>
        <end position="141"/>
    </location>
</feature>
<keyword evidence="3" id="KW-0813">Transport</keyword>
<dbReference type="Gene3D" id="1.10.150.510">
    <property type="entry name" value="Receptor activity modifying family"/>
    <property type="match status" value="1"/>
</dbReference>
<keyword evidence="6 15" id="KW-0732">Signal</keyword>
<evidence type="ECO:0000256" key="1">
    <source>
        <dbReference type="ARBA" id="ARBA00004251"/>
    </source>
</evidence>
<dbReference type="Ensembl" id="ENSEEET00000040548.2">
    <property type="protein sequence ID" value="ENSEEEP00000040086.1"/>
    <property type="gene ID" value="ENSEEEG00000019006.2"/>
</dbReference>
<dbReference type="PANTHER" id="PTHR14076">
    <property type="entry name" value="RECEPTOR ACTIVITY MODIFYING PROTEIN RAMP"/>
    <property type="match status" value="1"/>
</dbReference>
<dbReference type="GO" id="GO:0008277">
    <property type="term" value="P:regulation of G protein-coupled receptor signaling pathway"/>
    <property type="evidence" value="ECO:0007669"/>
    <property type="project" value="InterPro"/>
</dbReference>
<dbReference type="GO" id="GO:0032870">
    <property type="term" value="P:cellular response to hormone stimulus"/>
    <property type="evidence" value="ECO:0007669"/>
    <property type="project" value="TreeGrafter"/>
</dbReference>
<keyword evidence="9" id="KW-1015">Disulfide bond</keyword>
<reference evidence="17" key="1">
    <citation type="journal article" date="2014" name="Science">
        <title>Nonhuman genetics. Genomic basis for the convergent evolution of electric organs.</title>
        <authorList>
            <person name="Gallant J.R."/>
            <person name="Traeger L.L."/>
            <person name="Volkening J.D."/>
            <person name="Moffett H."/>
            <person name="Chen P.H."/>
            <person name="Novina C.D."/>
            <person name="Phillips G.N.Jr."/>
            <person name="Anand R."/>
            <person name="Wells G.B."/>
            <person name="Pinch M."/>
            <person name="Guth R."/>
            <person name="Unguez G.A."/>
            <person name="Albert J.S."/>
            <person name="Zakon H.H."/>
            <person name="Samanta M.P."/>
            <person name="Sussman M.R."/>
        </authorList>
    </citation>
    <scope>NUCLEOTIDE SEQUENCE [LARGE SCALE GENOMIC DNA]</scope>
</reference>
<evidence type="ECO:0000256" key="7">
    <source>
        <dbReference type="ARBA" id="ARBA00022989"/>
    </source>
</evidence>
<comment type="subunit">
    <text evidence="13">Heterodimer of CALCRL and RAMP1; the interaction induces allosteric modulation of CALCRL function and CGRP1/CALCA and CGRP2/CALCB ligand specificity. Heterodimer of CALCR and RAMP1; interaction forms the AMYR1 receptor complex for amylin/IAPP and CGRP1/CALCA ligands.</text>
</comment>
<proteinExistence type="inferred from homology"/>
<feature type="chain" id="PRO_5021301154" description="Receptor activity-modifying protein 1" evidence="15">
    <location>
        <begin position="30"/>
        <end position="150"/>
    </location>
</feature>
<name>A0A4W4GNV6_ELEEL</name>
<dbReference type="InterPro" id="IPR006985">
    <property type="entry name" value="RAMP"/>
</dbReference>
<dbReference type="Pfam" id="PF04901">
    <property type="entry name" value="RAMP"/>
    <property type="match status" value="1"/>
</dbReference>
<comment type="similarity">
    <text evidence="2">Belongs to the RAMP family.</text>
</comment>
<evidence type="ECO:0000256" key="2">
    <source>
        <dbReference type="ARBA" id="ARBA00007087"/>
    </source>
</evidence>